<dbReference type="Gene3D" id="3.90.650.10">
    <property type="entry name" value="PurM-like C-terminal domain"/>
    <property type="match status" value="1"/>
</dbReference>
<sequence>MPDAKAPAKQSPKPQPAPATYADAGVDITGGDRAKQRIRYLAQRTFGKQVLSEIGGFGGLYRLDTARFTSPVLVSSADGVGTKLKIAFEMGVHHTVGCDLVNHCVNDIAIQGATPLFFLDYLATGRLDEGVIEKVVTGLADACRANGCALIGGETAQMPGFYTDGEYDLAGFIVGVVDKEKLITGAKIKAGDVLIGFPSTGLHSNGYSLARKLFFEVAGYKPDQYVTELKDKAGAALMKVHRSYLPVIKKLTASDYTTGMAHITGGGITENLPRILPKNISAIIETGSWPIPPIFEHLRELGNISQEEMLRTFNLGIGLIAVVPADRFTRAKAMLDRAGEKFFVIGRASKGDRKVIYS</sequence>
<dbReference type="InterPro" id="IPR004733">
    <property type="entry name" value="PurM_cligase"/>
</dbReference>
<dbReference type="EMBL" id="CP030840">
    <property type="protein sequence ID" value="AXC10642.1"/>
    <property type="molecule type" value="Genomic_DNA"/>
</dbReference>
<evidence type="ECO:0000256" key="7">
    <source>
        <dbReference type="ARBA" id="ARBA00022598"/>
    </source>
</evidence>
<evidence type="ECO:0000256" key="12">
    <source>
        <dbReference type="ARBA" id="ARBA00032931"/>
    </source>
</evidence>
<protein>
    <recommendedName>
        <fullName evidence="5 15">Phosphoribosylformylglycinamidine cyclo-ligase</fullName>
        <ecNumber evidence="4 15">6.3.3.1</ecNumber>
    </recommendedName>
    <alternativeName>
        <fullName evidence="12 15">AIR synthase</fullName>
    </alternativeName>
    <alternativeName>
        <fullName evidence="13 15">AIRS</fullName>
    </alternativeName>
    <alternativeName>
        <fullName evidence="11 15">Phosphoribosyl-aminoimidazole synthetase</fullName>
    </alternativeName>
</protein>
<feature type="compositionally biased region" description="Low complexity" evidence="16">
    <location>
        <begin position="1"/>
        <end position="12"/>
    </location>
</feature>
<accession>A0A2Z5FV62</accession>
<dbReference type="NCBIfam" id="TIGR00878">
    <property type="entry name" value="purM"/>
    <property type="match status" value="1"/>
</dbReference>
<evidence type="ECO:0000256" key="11">
    <source>
        <dbReference type="ARBA" id="ARBA00031908"/>
    </source>
</evidence>
<evidence type="ECO:0000256" key="1">
    <source>
        <dbReference type="ARBA" id="ARBA00004496"/>
    </source>
</evidence>
<evidence type="ECO:0000256" key="3">
    <source>
        <dbReference type="ARBA" id="ARBA00010280"/>
    </source>
</evidence>
<dbReference type="GO" id="GO:0046084">
    <property type="term" value="P:adenine biosynthetic process"/>
    <property type="evidence" value="ECO:0007669"/>
    <property type="project" value="TreeGrafter"/>
</dbReference>
<evidence type="ECO:0000256" key="15">
    <source>
        <dbReference type="HAMAP-Rule" id="MF_00741"/>
    </source>
</evidence>
<evidence type="ECO:0000256" key="14">
    <source>
        <dbReference type="ARBA" id="ARBA00049057"/>
    </source>
</evidence>
<dbReference type="PANTHER" id="PTHR10520:SF12">
    <property type="entry name" value="TRIFUNCTIONAL PURINE BIOSYNTHETIC PROTEIN ADENOSINE-3"/>
    <property type="match status" value="1"/>
</dbReference>
<dbReference type="FunFam" id="3.90.650.10:FF:000011">
    <property type="entry name" value="Phosphoribosylformylglycinamidine cyclo-ligase"/>
    <property type="match status" value="1"/>
</dbReference>
<evidence type="ECO:0000256" key="13">
    <source>
        <dbReference type="ARBA" id="ARBA00033093"/>
    </source>
</evidence>
<keyword evidence="6 15" id="KW-0963">Cytoplasm</keyword>
<reference evidence="19 20" key="1">
    <citation type="journal article" date="2018" name="Front. Microbiol.">
        <title>Hydrolytic Capabilities as a Key to Environmental Success: Chitinolytic and Cellulolytic Acidobacteria From Acidic Sub-arctic Soils and Boreal Peatlands.</title>
        <authorList>
            <person name="Belova S.E."/>
            <person name="Ravin N.V."/>
            <person name="Pankratov T.A."/>
            <person name="Rakitin A.L."/>
            <person name="Ivanova A.A."/>
            <person name="Beletsky A.V."/>
            <person name="Mardanov A.V."/>
            <person name="Sinninghe Damste J.S."/>
            <person name="Dedysh S.N."/>
        </authorList>
    </citation>
    <scope>NUCLEOTIDE SEQUENCE [LARGE SCALE GENOMIC DNA]</scope>
    <source>
        <strain evidence="19 20">SBC82</strain>
    </source>
</reference>
<dbReference type="GO" id="GO:0005829">
    <property type="term" value="C:cytosol"/>
    <property type="evidence" value="ECO:0007669"/>
    <property type="project" value="TreeGrafter"/>
</dbReference>
<dbReference type="EC" id="6.3.3.1" evidence="4 15"/>
<dbReference type="UniPathway" id="UPA00074">
    <property type="reaction ID" value="UER00129"/>
</dbReference>
<dbReference type="KEGG" id="abas:ACPOL_1294"/>
<comment type="subcellular location">
    <subcellularLocation>
        <location evidence="1 15">Cytoplasm</location>
    </subcellularLocation>
</comment>
<comment type="similarity">
    <text evidence="3 15">Belongs to the AIR synthase family.</text>
</comment>
<keyword evidence="20" id="KW-1185">Reference proteome</keyword>
<evidence type="ECO:0000313" key="19">
    <source>
        <dbReference type="EMBL" id="AXC10642.1"/>
    </source>
</evidence>
<keyword evidence="10 15" id="KW-0067">ATP-binding</keyword>
<evidence type="ECO:0000259" key="17">
    <source>
        <dbReference type="Pfam" id="PF00586"/>
    </source>
</evidence>
<comment type="catalytic activity">
    <reaction evidence="14 15">
        <text>2-formamido-N(1)-(5-O-phospho-beta-D-ribosyl)acetamidine + ATP = 5-amino-1-(5-phospho-beta-D-ribosyl)imidazole + ADP + phosphate + H(+)</text>
        <dbReference type="Rhea" id="RHEA:23032"/>
        <dbReference type="ChEBI" id="CHEBI:15378"/>
        <dbReference type="ChEBI" id="CHEBI:30616"/>
        <dbReference type="ChEBI" id="CHEBI:43474"/>
        <dbReference type="ChEBI" id="CHEBI:137981"/>
        <dbReference type="ChEBI" id="CHEBI:147287"/>
        <dbReference type="ChEBI" id="CHEBI:456216"/>
        <dbReference type="EC" id="6.3.3.1"/>
    </reaction>
</comment>
<evidence type="ECO:0000256" key="5">
    <source>
        <dbReference type="ARBA" id="ARBA00020367"/>
    </source>
</evidence>
<evidence type="ECO:0000256" key="2">
    <source>
        <dbReference type="ARBA" id="ARBA00004686"/>
    </source>
</evidence>
<feature type="domain" description="PurM-like C-terminal" evidence="18">
    <location>
        <begin position="189"/>
        <end position="356"/>
    </location>
</feature>
<proteinExistence type="inferred from homology"/>
<feature type="domain" description="PurM-like N-terminal" evidence="17">
    <location>
        <begin position="72"/>
        <end position="177"/>
    </location>
</feature>
<dbReference type="RefSeq" id="WP_114206239.1">
    <property type="nucleotide sequence ID" value="NZ_CP030840.1"/>
</dbReference>
<gene>
    <name evidence="15" type="primary">purM</name>
    <name evidence="19" type="ORF">ACPOL_1294</name>
</gene>
<dbReference type="GO" id="GO:0005524">
    <property type="term" value="F:ATP binding"/>
    <property type="evidence" value="ECO:0007669"/>
    <property type="project" value="UniProtKB-KW"/>
</dbReference>
<dbReference type="SUPFAM" id="SSF55326">
    <property type="entry name" value="PurM N-terminal domain-like"/>
    <property type="match status" value="1"/>
</dbReference>
<evidence type="ECO:0000313" key="20">
    <source>
        <dbReference type="Proteomes" id="UP000253606"/>
    </source>
</evidence>
<evidence type="ECO:0000259" key="18">
    <source>
        <dbReference type="Pfam" id="PF02769"/>
    </source>
</evidence>
<keyword evidence="8 15" id="KW-0547">Nucleotide-binding</keyword>
<organism evidence="19 20">
    <name type="scientific">Acidisarcina polymorpha</name>
    <dbReference type="NCBI Taxonomy" id="2211140"/>
    <lineage>
        <taxon>Bacteria</taxon>
        <taxon>Pseudomonadati</taxon>
        <taxon>Acidobacteriota</taxon>
        <taxon>Terriglobia</taxon>
        <taxon>Terriglobales</taxon>
        <taxon>Acidobacteriaceae</taxon>
        <taxon>Acidisarcina</taxon>
    </lineage>
</organism>
<feature type="region of interest" description="Disordered" evidence="16">
    <location>
        <begin position="1"/>
        <end position="26"/>
    </location>
</feature>
<evidence type="ECO:0000256" key="10">
    <source>
        <dbReference type="ARBA" id="ARBA00022840"/>
    </source>
</evidence>
<dbReference type="Proteomes" id="UP000253606">
    <property type="component" value="Chromosome"/>
</dbReference>
<evidence type="ECO:0000256" key="16">
    <source>
        <dbReference type="SAM" id="MobiDB-lite"/>
    </source>
</evidence>
<name>A0A2Z5FV62_9BACT</name>
<comment type="pathway">
    <text evidence="2 15">Purine metabolism; IMP biosynthesis via de novo pathway; 5-amino-1-(5-phospho-D-ribosyl)imidazole from N(2)-formyl-N(1)-(5-phospho-D-ribosyl)glycinamide: step 2/2.</text>
</comment>
<dbReference type="CDD" id="cd02196">
    <property type="entry name" value="PurM"/>
    <property type="match status" value="1"/>
</dbReference>
<keyword evidence="9 15" id="KW-0658">Purine biosynthesis</keyword>
<dbReference type="InterPro" id="IPR016188">
    <property type="entry name" value="PurM-like_N"/>
</dbReference>
<dbReference type="AlphaFoldDB" id="A0A2Z5FV62"/>
<dbReference type="PANTHER" id="PTHR10520">
    <property type="entry name" value="TRIFUNCTIONAL PURINE BIOSYNTHETIC PROTEIN ADENOSINE-3-RELATED"/>
    <property type="match status" value="1"/>
</dbReference>
<dbReference type="InterPro" id="IPR036921">
    <property type="entry name" value="PurM-like_N_sf"/>
</dbReference>
<dbReference type="HAMAP" id="MF_00741">
    <property type="entry name" value="AIRS"/>
    <property type="match status" value="1"/>
</dbReference>
<dbReference type="GO" id="GO:0004637">
    <property type="term" value="F:phosphoribosylamine-glycine ligase activity"/>
    <property type="evidence" value="ECO:0007669"/>
    <property type="project" value="TreeGrafter"/>
</dbReference>
<dbReference type="Pfam" id="PF00586">
    <property type="entry name" value="AIRS"/>
    <property type="match status" value="1"/>
</dbReference>
<evidence type="ECO:0000256" key="6">
    <source>
        <dbReference type="ARBA" id="ARBA00022490"/>
    </source>
</evidence>
<evidence type="ECO:0000256" key="8">
    <source>
        <dbReference type="ARBA" id="ARBA00022741"/>
    </source>
</evidence>
<dbReference type="InterPro" id="IPR010918">
    <property type="entry name" value="PurM-like_C_dom"/>
</dbReference>
<dbReference type="FunFam" id="3.30.1330.10:FF:000001">
    <property type="entry name" value="Phosphoribosylformylglycinamidine cyclo-ligase"/>
    <property type="match status" value="1"/>
</dbReference>
<evidence type="ECO:0000256" key="4">
    <source>
        <dbReference type="ARBA" id="ARBA00013047"/>
    </source>
</evidence>
<dbReference type="Pfam" id="PF02769">
    <property type="entry name" value="AIRS_C"/>
    <property type="match status" value="1"/>
</dbReference>
<dbReference type="InterPro" id="IPR036676">
    <property type="entry name" value="PurM-like_C_sf"/>
</dbReference>
<dbReference type="SUPFAM" id="SSF56042">
    <property type="entry name" value="PurM C-terminal domain-like"/>
    <property type="match status" value="1"/>
</dbReference>
<dbReference type="Gene3D" id="3.30.1330.10">
    <property type="entry name" value="PurM-like, N-terminal domain"/>
    <property type="match status" value="1"/>
</dbReference>
<keyword evidence="7 15" id="KW-0436">Ligase</keyword>
<dbReference type="OrthoDB" id="9802507at2"/>
<dbReference type="GO" id="GO:0004641">
    <property type="term" value="F:phosphoribosylformylglycinamidine cyclo-ligase activity"/>
    <property type="evidence" value="ECO:0007669"/>
    <property type="project" value="UniProtKB-UniRule"/>
</dbReference>
<dbReference type="GO" id="GO:0006189">
    <property type="term" value="P:'de novo' IMP biosynthetic process"/>
    <property type="evidence" value="ECO:0007669"/>
    <property type="project" value="UniProtKB-UniRule"/>
</dbReference>
<evidence type="ECO:0000256" key="9">
    <source>
        <dbReference type="ARBA" id="ARBA00022755"/>
    </source>
</evidence>